<evidence type="ECO:0000259" key="6">
    <source>
        <dbReference type="PROSITE" id="PS50865"/>
    </source>
</evidence>
<feature type="region of interest" description="Disordered" evidence="5">
    <location>
        <begin position="218"/>
        <end position="286"/>
    </location>
</feature>
<dbReference type="PROSITE" id="PS01360">
    <property type="entry name" value="ZF_MYND_1"/>
    <property type="match status" value="1"/>
</dbReference>
<dbReference type="Proteomes" id="UP001595075">
    <property type="component" value="Unassembled WGS sequence"/>
</dbReference>
<sequence>MPVPRVPIEYNRYVFLLGKGVLLEPDEQFDTTTTHGFAEYLHQKDAPASLCEPAPMPGDPRREVFLQALQTFERSLCGETSDDIIAEGAAECFSNGCPERTSRCIAHPVYRLHRDTYGHTPAILVFAFPVCVKDGHCTLVASDFLPLISQMLLPRPDKPQYGKLEGCRNCDAIKPLQVCVTCDAAWYCSKECQKLDQTKHNIVCNIFRREREMNATARVNAGSAEVEKDTNKVDSTKHVTKRNSEIDATKIDTEKDTTKAGSERDVTNVDSKKETQIETPQSAEEE</sequence>
<keyword evidence="2 4" id="KW-0863">Zinc-finger</keyword>
<dbReference type="PROSITE" id="PS50865">
    <property type="entry name" value="ZF_MYND_2"/>
    <property type="match status" value="1"/>
</dbReference>
<feature type="compositionally biased region" description="Basic and acidic residues" evidence="5">
    <location>
        <begin position="225"/>
        <end position="276"/>
    </location>
</feature>
<evidence type="ECO:0000313" key="8">
    <source>
        <dbReference type="Proteomes" id="UP001595075"/>
    </source>
</evidence>
<dbReference type="EMBL" id="JAZHXI010000023">
    <property type="protein sequence ID" value="KAL2060385.1"/>
    <property type="molecule type" value="Genomic_DNA"/>
</dbReference>
<comment type="caution">
    <text evidence="7">The sequence shown here is derived from an EMBL/GenBank/DDBJ whole genome shotgun (WGS) entry which is preliminary data.</text>
</comment>
<keyword evidence="8" id="KW-1185">Reference proteome</keyword>
<accession>A0ABR4BRV8</accession>
<evidence type="ECO:0000313" key="7">
    <source>
        <dbReference type="EMBL" id="KAL2060385.1"/>
    </source>
</evidence>
<reference evidence="7 8" key="1">
    <citation type="journal article" date="2024" name="Commun. Biol.">
        <title>Comparative genomic analysis of thermophilic fungi reveals convergent evolutionary adaptations and gene losses.</title>
        <authorList>
            <person name="Steindorff A.S."/>
            <person name="Aguilar-Pontes M.V."/>
            <person name="Robinson A.J."/>
            <person name="Andreopoulos B."/>
            <person name="LaButti K."/>
            <person name="Kuo A."/>
            <person name="Mondo S."/>
            <person name="Riley R."/>
            <person name="Otillar R."/>
            <person name="Haridas S."/>
            <person name="Lipzen A."/>
            <person name="Grimwood J."/>
            <person name="Schmutz J."/>
            <person name="Clum A."/>
            <person name="Reid I.D."/>
            <person name="Moisan M.C."/>
            <person name="Butler G."/>
            <person name="Nguyen T.T.M."/>
            <person name="Dewar K."/>
            <person name="Conant G."/>
            <person name="Drula E."/>
            <person name="Henrissat B."/>
            <person name="Hansel C."/>
            <person name="Singer S."/>
            <person name="Hutchinson M.I."/>
            <person name="de Vries R.P."/>
            <person name="Natvig D.O."/>
            <person name="Powell A.J."/>
            <person name="Tsang A."/>
            <person name="Grigoriev I.V."/>
        </authorList>
    </citation>
    <scope>NUCLEOTIDE SEQUENCE [LARGE SCALE GENOMIC DNA]</scope>
    <source>
        <strain evidence="7 8">CBS 494.80</strain>
    </source>
</reference>
<organism evidence="7 8">
    <name type="scientific">Oculimacula yallundae</name>
    <dbReference type="NCBI Taxonomy" id="86028"/>
    <lineage>
        <taxon>Eukaryota</taxon>
        <taxon>Fungi</taxon>
        <taxon>Dikarya</taxon>
        <taxon>Ascomycota</taxon>
        <taxon>Pezizomycotina</taxon>
        <taxon>Leotiomycetes</taxon>
        <taxon>Helotiales</taxon>
        <taxon>Ploettnerulaceae</taxon>
        <taxon>Oculimacula</taxon>
    </lineage>
</organism>
<keyword evidence="1" id="KW-0479">Metal-binding</keyword>
<name>A0ABR4BRV8_9HELO</name>
<gene>
    <name evidence="7" type="ORF">VTL71DRAFT_9780</name>
</gene>
<evidence type="ECO:0000256" key="3">
    <source>
        <dbReference type="ARBA" id="ARBA00022833"/>
    </source>
</evidence>
<feature type="compositionally biased region" description="Polar residues" evidence="5">
    <location>
        <begin position="277"/>
        <end position="286"/>
    </location>
</feature>
<protein>
    <recommendedName>
        <fullName evidence="6">MYND-type domain-containing protein</fullName>
    </recommendedName>
</protein>
<keyword evidence="3" id="KW-0862">Zinc</keyword>
<evidence type="ECO:0000256" key="5">
    <source>
        <dbReference type="SAM" id="MobiDB-lite"/>
    </source>
</evidence>
<evidence type="ECO:0000256" key="2">
    <source>
        <dbReference type="ARBA" id="ARBA00022771"/>
    </source>
</evidence>
<evidence type="ECO:0000256" key="1">
    <source>
        <dbReference type="ARBA" id="ARBA00022723"/>
    </source>
</evidence>
<proteinExistence type="predicted"/>
<dbReference type="InterPro" id="IPR002893">
    <property type="entry name" value="Znf_MYND"/>
</dbReference>
<dbReference type="Gene3D" id="6.10.140.2220">
    <property type="match status" value="1"/>
</dbReference>
<dbReference type="SUPFAM" id="SSF144232">
    <property type="entry name" value="HIT/MYND zinc finger-like"/>
    <property type="match status" value="1"/>
</dbReference>
<feature type="domain" description="MYND-type" evidence="6">
    <location>
        <begin position="167"/>
        <end position="204"/>
    </location>
</feature>
<evidence type="ECO:0000256" key="4">
    <source>
        <dbReference type="PROSITE-ProRule" id="PRU00134"/>
    </source>
</evidence>
<dbReference type="Pfam" id="PF01753">
    <property type="entry name" value="zf-MYND"/>
    <property type="match status" value="1"/>
</dbReference>